<dbReference type="InterPro" id="IPR004526">
    <property type="entry name" value="Glu-tRNA-synth_arc/euk"/>
</dbReference>
<dbReference type="SUPFAM" id="SSF55681">
    <property type="entry name" value="Class II aaRS and biotin synthetases"/>
    <property type="match status" value="1"/>
</dbReference>
<accession>A0A0C9RLA1</accession>
<dbReference type="CDD" id="cd10309">
    <property type="entry name" value="GST_C_GluProRS_N"/>
    <property type="match status" value="1"/>
</dbReference>
<dbReference type="SUPFAM" id="SSF52374">
    <property type="entry name" value="Nucleotidylyl transferase"/>
    <property type="match status" value="1"/>
</dbReference>
<reference evidence="23" key="1">
    <citation type="submission" date="2015-01" db="EMBL/GenBank/DDBJ databases">
        <title>Transcriptome Assembly of Fopius arisanus.</title>
        <authorList>
            <person name="Geib S."/>
        </authorList>
    </citation>
    <scope>NUCLEOTIDE SEQUENCE</scope>
</reference>
<evidence type="ECO:0000256" key="16">
    <source>
        <dbReference type="ARBA" id="ARBA00061295"/>
    </source>
</evidence>
<dbReference type="Gene3D" id="1.20.1050.130">
    <property type="match status" value="1"/>
</dbReference>
<dbReference type="Gene3D" id="2.40.240.10">
    <property type="entry name" value="Ribosomal Protein L25, Chain P"/>
    <property type="match status" value="1"/>
</dbReference>
<dbReference type="Gene3D" id="3.30.930.10">
    <property type="entry name" value="Bira Bifunctional Protein, Domain 2"/>
    <property type="match status" value="1"/>
</dbReference>
<dbReference type="InterPro" id="IPR045864">
    <property type="entry name" value="aa-tRNA-synth_II/BPL/LPL"/>
</dbReference>
<dbReference type="GO" id="GO:0017101">
    <property type="term" value="C:aminoacyl-tRNA synthetase multienzyme complex"/>
    <property type="evidence" value="ECO:0007669"/>
    <property type="project" value="TreeGrafter"/>
</dbReference>
<dbReference type="EMBL" id="GBYB01007696">
    <property type="protein sequence ID" value="JAG77463.1"/>
    <property type="molecule type" value="Transcribed_RNA"/>
</dbReference>
<evidence type="ECO:0000256" key="2">
    <source>
        <dbReference type="ARBA" id="ARBA00012831"/>
    </source>
</evidence>
<feature type="region of interest" description="Disordered" evidence="19">
    <location>
        <begin position="811"/>
        <end position="840"/>
    </location>
</feature>
<dbReference type="InterPro" id="IPR014729">
    <property type="entry name" value="Rossmann-like_a/b/a_fold"/>
</dbReference>
<evidence type="ECO:0000256" key="11">
    <source>
        <dbReference type="ARBA" id="ARBA00022917"/>
    </source>
</evidence>
<comment type="catalytic activity">
    <reaction evidence="15">
        <text>tRNA(Pro) + L-proline + ATP = L-prolyl-tRNA(Pro) + AMP + diphosphate</text>
        <dbReference type="Rhea" id="RHEA:14305"/>
        <dbReference type="Rhea" id="RHEA-COMP:9700"/>
        <dbReference type="Rhea" id="RHEA-COMP:9702"/>
        <dbReference type="ChEBI" id="CHEBI:30616"/>
        <dbReference type="ChEBI" id="CHEBI:33019"/>
        <dbReference type="ChEBI" id="CHEBI:60039"/>
        <dbReference type="ChEBI" id="CHEBI:78442"/>
        <dbReference type="ChEBI" id="CHEBI:78532"/>
        <dbReference type="ChEBI" id="CHEBI:456215"/>
        <dbReference type="EC" id="6.1.1.15"/>
    </reaction>
    <physiologicalReaction direction="left-to-right" evidence="15">
        <dbReference type="Rhea" id="RHEA:14306"/>
    </physiologicalReaction>
</comment>
<dbReference type="CDD" id="cd00778">
    <property type="entry name" value="ProRS_core_arch_euk"/>
    <property type="match status" value="1"/>
</dbReference>
<evidence type="ECO:0000256" key="7">
    <source>
        <dbReference type="ARBA" id="ARBA00022741"/>
    </source>
</evidence>
<dbReference type="CDD" id="cd00936">
    <property type="entry name" value="WEPRS_RNA"/>
    <property type="match status" value="2"/>
</dbReference>
<feature type="domain" description="WHEP-TRS" evidence="22">
    <location>
        <begin position="704"/>
        <end position="760"/>
    </location>
</feature>
<dbReference type="InterPro" id="IPR020058">
    <property type="entry name" value="Glu/Gln-tRNA-synth_Ib_cat-dom"/>
</dbReference>
<feature type="region of interest" description="Disordered" evidence="19">
    <location>
        <begin position="754"/>
        <end position="795"/>
    </location>
</feature>
<feature type="compositionally biased region" description="Polar residues" evidence="19">
    <location>
        <begin position="823"/>
        <end position="837"/>
    </location>
</feature>
<gene>
    <name evidence="23" type="primary">EPRS</name>
    <name evidence="23" type="ORF">g.39376</name>
</gene>
<dbReference type="InterPro" id="IPR010987">
    <property type="entry name" value="Glutathione-S-Trfase_C-like"/>
</dbReference>
<dbReference type="SUPFAM" id="SSF47060">
    <property type="entry name" value="S15/NS1 RNA-binding domain"/>
    <property type="match status" value="3"/>
</dbReference>
<keyword evidence="12" id="KW-0030">Aminoacyl-tRNA synthetase</keyword>
<evidence type="ECO:0000256" key="19">
    <source>
        <dbReference type="SAM" id="MobiDB-lite"/>
    </source>
</evidence>
<dbReference type="InterPro" id="IPR004499">
    <property type="entry name" value="Pro-tRNA-ligase_IIa_arc-type"/>
</dbReference>
<dbReference type="EC" id="6.1.1.15" evidence="2"/>
<feature type="region of interest" description="Disordered" evidence="19">
    <location>
        <begin position="931"/>
        <end position="978"/>
    </location>
</feature>
<feature type="domain" description="Aminoacyl-transfer RNA synthetases class-II family profile" evidence="21">
    <location>
        <begin position="1017"/>
        <end position="1257"/>
    </location>
</feature>
<dbReference type="CDD" id="cd00862">
    <property type="entry name" value="ProRS_anticodon_zinc"/>
    <property type="match status" value="1"/>
</dbReference>
<dbReference type="InterPro" id="IPR016061">
    <property type="entry name" value="Pro-tRNA_ligase_II_C"/>
</dbReference>
<keyword evidence="6" id="KW-0479">Metal-binding</keyword>
<dbReference type="GO" id="GO:0005737">
    <property type="term" value="C:cytoplasm"/>
    <property type="evidence" value="ECO:0007669"/>
    <property type="project" value="InterPro"/>
</dbReference>
<dbReference type="Gene3D" id="1.10.1160.10">
    <property type="entry name" value="Glutamyl-trna Synthetase, Domain 2"/>
    <property type="match status" value="1"/>
</dbReference>
<dbReference type="EC" id="6.1.1.17" evidence="3"/>
<organism evidence="23">
    <name type="scientific">Fopius arisanus</name>
    <dbReference type="NCBI Taxonomy" id="64838"/>
    <lineage>
        <taxon>Eukaryota</taxon>
        <taxon>Metazoa</taxon>
        <taxon>Ecdysozoa</taxon>
        <taxon>Arthropoda</taxon>
        <taxon>Hexapoda</taxon>
        <taxon>Insecta</taxon>
        <taxon>Pterygota</taxon>
        <taxon>Neoptera</taxon>
        <taxon>Endopterygota</taxon>
        <taxon>Hymenoptera</taxon>
        <taxon>Apocrita</taxon>
        <taxon>Ichneumonoidea</taxon>
        <taxon>Braconidae</taxon>
        <taxon>Opiinae</taxon>
        <taxon>Fopius</taxon>
    </lineage>
</organism>
<dbReference type="FunFam" id="3.40.50.620:FF:000070">
    <property type="entry name" value="Bifunctional glutamate/proline--tRNA ligase"/>
    <property type="match status" value="1"/>
</dbReference>
<dbReference type="PROSITE" id="PS00178">
    <property type="entry name" value="AA_TRNA_LIGASE_I"/>
    <property type="match status" value="1"/>
</dbReference>
<comment type="similarity">
    <text evidence="16">In the N-terminal section; belongs to the class-I aminoacyl-tRNA synthetase family. Glutamate--tRNA ligase type 2 subfamily.</text>
</comment>
<dbReference type="Pfam" id="PF00043">
    <property type="entry name" value="GST_C"/>
    <property type="match status" value="1"/>
</dbReference>
<dbReference type="Pfam" id="PF00458">
    <property type="entry name" value="WHEP-TRS"/>
    <property type="match status" value="2"/>
</dbReference>
<dbReference type="SUPFAM" id="SSF52954">
    <property type="entry name" value="Class II aaRS ABD-related"/>
    <property type="match status" value="1"/>
</dbReference>
<keyword evidence="13" id="KW-0511">Multifunctional enzyme</keyword>
<evidence type="ECO:0000256" key="3">
    <source>
        <dbReference type="ARBA" id="ARBA00012835"/>
    </source>
</evidence>
<dbReference type="InterPro" id="IPR006195">
    <property type="entry name" value="aa-tRNA-synth_II"/>
</dbReference>
<feature type="domain" description="WHEP-TRS" evidence="22">
    <location>
        <begin position="885"/>
        <end position="941"/>
    </location>
</feature>
<dbReference type="InterPro" id="IPR036282">
    <property type="entry name" value="Glutathione-S-Trfase_C_sf"/>
</dbReference>
<dbReference type="GO" id="GO:0004827">
    <property type="term" value="F:proline-tRNA ligase activity"/>
    <property type="evidence" value="ECO:0007669"/>
    <property type="project" value="UniProtKB-EC"/>
</dbReference>
<evidence type="ECO:0000259" key="22">
    <source>
        <dbReference type="PROSITE" id="PS51185"/>
    </source>
</evidence>
<evidence type="ECO:0000256" key="15">
    <source>
        <dbReference type="ARBA" id="ARBA00050792"/>
    </source>
</evidence>
<dbReference type="FunFam" id="1.10.287.10:FF:000006">
    <property type="entry name" value="Bifunctional glutamate/proline--tRNA ligase"/>
    <property type="match status" value="1"/>
</dbReference>
<evidence type="ECO:0000259" key="21">
    <source>
        <dbReference type="PROSITE" id="PS50862"/>
    </source>
</evidence>
<dbReference type="GO" id="GO:0006424">
    <property type="term" value="P:glutamyl-tRNA aminoacylation"/>
    <property type="evidence" value="ECO:0007669"/>
    <property type="project" value="InterPro"/>
</dbReference>
<dbReference type="Pfam" id="PF03129">
    <property type="entry name" value="HGTP_anticodon"/>
    <property type="match status" value="1"/>
</dbReference>
<evidence type="ECO:0000256" key="4">
    <source>
        <dbReference type="ARBA" id="ARBA00022553"/>
    </source>
</evidence>
<evidence type="ECO:0000256" key="17">
    <source>
        <dbReference type="ARBA" id="ARBA00067786"/>
    </source>
</evidence>
<dbReference type="SMART" id="SM00991">
    <property type="entry name" value="WHEP-TRS"/>
    <property type="match status" value="4"/>
</dbReference>
<dbReference type="Gene3D" id="3.90.800.10">
    <property type="entry name" value="Glutamyl-tRNA Synthetase, Domain 3"/>
    <property type="match status" value="1"/>
</dbReference>
<dbReference type="PANTHER" id="PTHR43382:SF2">
    <property type="entry name" value="BIFUNCTIONAL GLUTAMATE_PROLINE--TRNA LIGASE"/>
    <property type="match status" value="1"/>
</dbReference>
<evidence type="ECO:0000256" key="9">
    <source>
        <dbReference type="ARBA" id="ARBA00022840"/>
    </source>
</evidence>
<dbReference type="InterPro" id="IPR004154">
    <property type="entry name" value="Anticodon-bd"/>
</dbReference>
<dbReference type="InterPro" id="IPR002314">
    <property type="entry name" value="aa-tRNA-synt_IIb"/>
</dbReference>
<dbReference type="InterPro" id="IPR009068">
    <property type="entry name" value="uS15_NS1_RNA-bd_sf"/>
</dbReference>
<dbReference type="InterPro" id="IPR017449">
    <property type="entry name" value="Pro-tRNA_synth_II"/>
</dbReference>
<feature type="region of interest" description="Disordered" evidence="19">
    <location>
        <begin position="867"/>
        <end position="891"/>
    </location>
</feature>
<dbReference type="FunFam" id="3.90.800.10:FF:000001">
    <property type="entry name" value="Glutamine--tRNA ligase"/>
    <property type="match status" value="1"/>
</dbReference>
<dbReference type="GO" id="GO:0004818">
    <property type="term" value="F:glutamate-tRNA ligase activity"/>
    <property type="evidence" value="ECO:0007669"/>
    <property type="project" value="UniProtKB-EC"/>
</dbReference>
<comment type="similarity">
    <text evidence="1">In the C-terminal section; belongs to the class-II aminoacyl-tRNA synthetase family.</text>
</comment>
<dbReference type="SUPFAM" id="SSF64586">
    <property type="entry name" value="C-terminal domain of ProRS"/>
    <property type="match status" value="1"/>
</dbReference>
<proteinExistence type="inferred from homology"/>
<dbReference type="PROSITE" id="PS50405">
    <property type="entry name" value="GST_CTER"/>
    <property type="match status" value="1"/>
</dbReference>
<dbReference type="Pfam" id="PF00587">
    <property type="entry name" value="tRNA-synt_2b"/>
    <property type="match status" value="1"/>
</dbReference>
<keyword evidence="4" id="KW-0597">Phosphoprotein</keyword>
<dbReference type="SUPFAM" id="SSF50715">
    <property type="entry name" value="Ribosomal protein L25-like"/>
    <property type="match status" value="1"/>
</dbReference>
<dbReference type="Gene3D" id="1.10.287.10">
    <property type="entry name" value="S15/NS1, RNA-binding"/>
    <property type="match status" value="4"/>
</dbReference>
<evidence type="ECO:0000256" key="18">
    <source>
        <dbReference type="ARBA" id="ARBA00076053"/>
    </source>
</evidence>
<dbReference type="Gene3D" id="3.40.50.800">
    <property type="entry name" value="Anticodon-binding domain"/>
    <property type="match status" value="1"/>
</dbReference>
<evidence type="ECO:0000256" key="1">
    <source>
        <dbReference type="ARBA" id="ARBA00009968"/>
    </source>
</evidence>
<keyword evidence="7" id="KW-0547">Nucleotide-binding</keyword>
<dbReference type="Pfam" id="PF20974">
    <property type="entry name" value="tRNA-synt_1c_C2"/>
    <property type="match status" value="1"/>
</dbReference>
<evidence type="ECO:0000256" key="13">
    <source>
        <dbReference type="ARBA" id="ARBA00023268"/>
    </source>
</evidence>
<dbReference type="FunFam" id="1.10.1160.10:FF:000001">
    <property type="entry name" value="Glutamine--tRNA ligase"/>
    <property type="match status" value="1"/>
</dbReference>
<feature type="compositionally biased region" description="Basic and acidic residues" evidence="19">
    <location>
        <begin position="931"/>
        <end position="969"/>
    </location>
</feature>
<evidence type="ECO:0000256" key="5">
    <source>
        <dbReference type="ARBA" id="ARBA00022598"/>
    </source>
</evidence>
<dbReference type="InterPro" id="IPR020061">
    <property type="entry name" value="Glu_tRNA_lig_a-bdl"/>
</dbReference>
<evidence type="ECO:0000256" key="14">
    <source>
        <dbReference type="ARBA" id="ARBA00047366"/>
    </source>
</evidence>
<name>A0A0C9RLA1_9HYME</name>
<dbReference type="SUPFAM" id="SSF47616">
    <property type="entry name" value="GST C-terminal domain-like"/>
    <property type="match status" value="1"/>
</dbReference>
<dbReference type="NCBIfam" id="TIGR00408">
    <property type="entry name" value="proS_fam_I"/>
    <property type="match status" value="1"/>
</dbReference>
<dbReference type="InterPro" id="IPR011035">
    <property type="entry name" value="Ribosomal_bL25/Gln-tRNA_synth"/>
</dbReference>
<protein>
    <recommendedName>
        <fullName evidence="17">Bifunctional glutamate/proline--tRNA ligase</fullName>
        <ecNumber evidence="2">6.1.1.15</ecNumber>
        <ecNumber evidence="3">6.1.1.17</ecNumber>
    </recommendedName>
    <alternativeName>
        <fullName evidence="18">Bifunctional aminoacyl-tRNA synthetase</fullName>
    </alternativeName>
</protein>
<dbReference type="PANTHER" id="PTHR43382">
    <property type="entry name" value="PROLYL-TRNA SYNTHETASE"/>
    <property type="match status" value="1"/>
</dbReference>
<dbReference type="SMART" id="SM00946">
    <property type="entry name" value="ProRS-C_1"/>
    <property type="match status" value="1"/>
</dbReference>
<dbReference type="PRINTS" id="PR00987">
    <property type="entry name" value="TRNASYNTHGLU"/>
</dbReference>
<dbReference type="InterPro" id="IPR036621">
    <property type="entry name" value="Anticodon-bd_dom_sf"/>
</dbReference>
<comment type="catalytic activity">
    <reaction evidence="14">
        <text>tRNA(Glu) + L-glutamate + ATP = L-glutamyl-tRNA(Glu) + AMP + diphosphate</text>
        <dbReference type="Rhea" id="RHEA:23540"/>
        <dbReference type="Rhea" id="RHEA-COMP:9663"/>
        <dbReference type="Rhea" id="RHEA-COMP:9680"/>
        <dbReference type="ChEBI" id="CHEBI:29985"/>
        <dbReference type="ChEBI" id="CHEBI:30616"/>
        <dbReference type="ChEBI" id="CHEBI:33019"/>
        <dbReference type="ChEBI" id="CHEBI:78442"/>
        <dbReference type="ChEBI" id="CHEBI:78520"/>
        <dbReference type="ChEBI" id="CHEBI:456215"/>
        <dbReference type="EC" id="6.1.1.17"/>
    </reaction>
    <physiologicalReaction direction="left-to-right" evidence="14">
        <dbReference type="Rhea" id="RHEA:23541"/>
    </physiologicalReaction>
</comment>
<dbReference type="HAMAP" id="MF_01571">
    <property type="entry name" value="Pro_tRNA_synth_type3"/>
    <property type="match status" value="1"/>
</dbReference>
<dbReference type="InterPro" id="IPR020059">
    <property type="entry name" value="Glu/Gln-tRNA-synth_Ib_codon-bd"/>
</dbReference>
<dbReference type="Gene3D" id="3.30.110.30">
    <property type="entry name" value="C-terminal domain of ProRS"/>
    <property type="match status" value="1"/>
</dbReference>
<dbReference type="InterPro" id="IPR020056">
    <property type="entry name" value="Rbsml_bL25/Gln-tRNA_synth_N"/>
</dbReference>
<evidence type="ECO:0000256" key="8">
    <source>
        <dbReference type="ARBA" id="ARBA00022833"/>
    </source>
</evidence>
<dbReference type="GO" id="GO:0003723">
    <property type="term" value="F:RNA binding"/>
    <property type="evidence" value="ECO:0007669"/>
    <property type="project" value="UniProtKB-KW"/>
</dbReference>
<evidence type="ECO:0000256" key="6">
    <source>
        <dbReference type="ARBA" id="ARBA00022723"/>
    </source>
</evidence>
<dbReference type="InterPro" id="IPR000924">
    <property type="entry name" value="Glu/Gln-tRNA-synth"/>
</dbReference>
<dbReference type="GO" id="GO:0005524">
    <property type="term" value="F:ATP binding"/>
    <property type="evidence" value="ECO:0007669"/>
    <property type="project" value="UniProtKB-KW"/>
</dbReference>
<dbReference type="GO" id="GO:0006433">
    <property type="term" value="P:prolyl-tRNA aminoacylation"/>
    <property type="evidence" value="ECO:0007669"/>
    <property type="project" value="InterPro"/>
</dbReference>
<feature type="region of interest" description="Disordered" evidence="19">
    <location>
        <begin position="1421"/>
        <end position="1440"/>
    </location>
</feature>
<keyword evidence="9" id="KW-0067">ATP-binding</keyword>
<keyword evidence="8" id="KW-0862">Zinc</keyword>
<keyword evidence="11" id="KW-0648">Protein biosynthesis</keyword>
<dbReference type="PROSITE" id="PS51185">
    <property type="entry name" value="WHEP_TRS_2"/>
    <property type="match status" value="3"/>
</dbReference>
<dbReference type="InterPro" id="IPR049437">
    <property type="entry name" value="tRNA-synt_1c_C2"/>
</dbReference>
<feature type="domain" description="WHEP-TRS" evidence="22">
    <location>
        <begin position="769"/>
        <end position="825"/>
    </location>
</feature>
<dbReference type="InterPro" id="IPR004046">
    <property type="entry name" value="GST_C"/>
</dbReference>
<evidence type="ECO:0000259" key="20">
    <source>
        <dbReference type="PROSITE" id="PS50405"/>
    </source>
</evidence>
<dbReference type="Pfam" id="PF00749">
    <property type="entry name" value="tRNA-synt_1c"/>
    <property type="match status" value="1"/>
</dbReference>
<dbReference type="GO" id="GO:0046872">
    <property type="term" value="F:metal ion binding"/>
    <property type="evidence" value="ECO:0007669"/>
    <property type="project" value="UniProtKB-KW"/>
</dbReference>
<dbReference type="InterPro" id="IPR000738">
    <property type="entry name" value="WHEP-TRS_dom"/>
</dbReference>
<keyword evidence="10" id="KW-0694">RNA-binding</keyword>
<dbReference type="FunFam" id="3.40.50.800:FF:000005">
    <property type="entry name" value="bifunctional glutamate/proline--tRNA ligase"/>
    <property type="match status" value="1"/>
</dbReference>
<dbReference type="InterPro" id="IPR001412">
    <property type="entry name" value="aa-tRNA-synth_I_CS"/>
</dbReference>
<feature type="domain" description="GST C-terminal" evidence="20">
    <location>
        <begin position="1"/>
        <end position="126"/>
    </location>
</feature>
<dbReference type="Pfam" id="PF03950">
    <property type="entry name" value="tRNA-synt_1c_C"/>
    <property type="match status" value="1"/>
</dbReference>
<dbReference type="Pfam" id="PF09180">
    <property type="entry name" value="ProRS-C_1"/>
    <property type="match status" value="1"/>
</dbReference>
<dbReference type="PROSITE" id="PS50862">
    <property type="entry name" value="AA_TRNA_LIGASE_II"/>
    <property type="match status" value="1"/>
</dbReference>
<dbReference type="FunFam" id="3.30.110.30:FF:000001">
    <property type="entry name" value="Bifunctional glutamate/proline--tRNA ligase"/>
    <property type="match status" value="1"/>
</dbReference>
<evidence type="ECO:0000256" key="10">
    <source>
        <dbReference type="ARBA" id="ARBA00022884"/>
    </source>
</evidence>
<dbReference type="PROSITE" id="PS00762">
    <property type="entry name" value="WHEP_TRS_1"/>
    <property type="match status" value="2"/>
</dbReference>
<dbReference type="FunFam" id="3.30.930.10:FF:000007">
    <property type="entry name" value="Bifunctional glutamate/proline--tRNA ligase"/>
    <property type="match status" value="1"/>
</dbReference>
<dbReference type="Gene3D" id="3.40.50.620">
    <property type="entry name" value="HUPs"/>
    <property type="match status" value="1"/>
</dbReference>
<sequence length="1476" mass="166230">MEKFFCETSTDVGRFLARTVDTDLYGGDNNIDRTQVDSWISFAVGPLSVVKSWPTSIEFLDKALVTKTWLVSKRLTLADIFVFSTLRGLFYTPAHFQNYCNVNRWFNEMSSLPSVQKYSSLLKKPSQAVSASSKIAKASKEIPSPEGRKQEGKFIELPGAEEGKVVVRFPPEASGFLHIGHAKAALLNAYYAETFKGQLIMRFDDTNPAKETVEFEQAILEDLRLLEVKADRFTHSSDYFELMLTYCEKLIKEGKAFVDDTPGETMKELREKRLPSTNRDNPVDKNLELWKEMQKGSKRGQECCVRAKIDYESANGCMRDPTIYRCKPEPHPRTGTKYKVYPTYDFACPIVDAVENVTHTLRTTEYHDRDDQFFWFIEALGLRKPHVWAYSRLNMTNTVLSKRKLTWFVDQGLVDGWDDPRFPTVRGILRRGMTVEGLKQFIISQGSSRSVVFMEWDKIWSINKKVVDPVAVRYTALNEDELIPVHVSGAIEGVLTVQNHPKDPSRGTKEVKTGPLVLIERTDAETLTEGQNATFINWGNLMIEAIKKENGVITAVNAKLNIDNKDYKNTVKLTWLAAKSPAKEVSAEELLNCYAVYFDHIISKPVLGKDDDFKDFVAKDTRKEVKLLGEFELKRVKKGEIIQLQRKGFFRCDVPYKSATSFSCREQPLILFHIPDGHVASTASSAAPPAVKKNAAVGGSSKKGLGEIIKSIELQGNKIRDLKSAKSDKSVIDPEVQKLLALKAEYKQIAGSDWKPGVKAPVSSSASKDLVTSHKKGTDQGDTVPALKTAKPDGDIVEENLKHLIAMKENYKEASRKEKKPNQAPQSTASSSSNNPDDLSRKIKEQADQIEEQIKLLSSLKSQFKSATGKEWSPTAPSAEPSSNKADELSRQIAEQGDKIRQLKSKKAEKGVIDDEVKTLLKLKNEYKTATGEDWKPPADTSKKTSKPSEKPKKDKPKVDKKQEKKEPSKTGTRLGLEAKKNENLPDWFSQVITKGEMIEYSDISGCYILRPWSFSVWEAIRDFFDGEIKKLGVENSAFPMFVSKAALEREKDHIADFAPEVAWVTKSGDSDLAEPIAIRPTSETVMYPFYAKWLKSHRDLPLKLNQWNSVVRWEFKHPQPFLRTREFLWQEGHSAFLTKPEADEEVLVILDLYAQIYEDLLAIPVVRGRKSDKEKFAGGDYTTTVEAYISASGRAIQGGTSHHLGQNFSKMFEILVEGAEEGSEKTYVYQNSWGITTRTIGVMVMVHGDDKGLVLPPRVAKVQAIIVPCGITAATSAEDRERLMVECKKLEAELVEGGEVKVRGDYRDNYSPGWKFNHWELKGVPVRIEVGFKDLEKGEVTLVRRDTSAKTTAKRTQAKNEIKQLLEEIHNNMFATAKSELQSHVKQTNDWNEFCKLLDQKNLLLSPFCGGISCEEQIKADSTRSDDEEPGAPSMGAKSLCIPFDQPKVSLESLKCIHPKCSERPKFFTLFGRSY</sequence>
<evidence type="ECO:0000313" key="23">
    <source>
        <dbReference type="EMBL" id="JAG77463.1"/>
    </source>
</evidence>
<keyword evidence="5" id="KW-0436">Ligase</keyword>
<dbReference type="InterPro" id="IPR033721">
    <property type="entry name" value="ProRS_core_arch_euk"/>
</dbReference>
<dbReference type="HAMAP" id="MF_02076">
    <property type="entry name" value="Glu_tRNA_synth_type2"/>
    <property type="match status" value="1"/>
</dbReference>
<dbReference type="NCBIfam" id="TIGR00463">
    <property type="entry name" value="gltX_arch"/>
    <property type="match status" value="1"/>
</dbReference>
<evidence type="ECO:0000256" key="12">
    <source>
        <dbReference type="ARBA" id="ARBA00023146"/>
    </source>
</evidence>